<name>F0EH37_ENTCA</name>
<dbReference type="HOGENOM" id="CLU_1522857_0_0_9"/>
<dbReference type="AlphaFoldDB" id="F0EH37"/>
<evidence type="ECO:0000313" key="2">
    <source>
        <dbReference type="Proteomes" id="UP000004835"/>
    </source>
</evidence>
<comment type="caution">
    <text evidence="1">The sequence shown here is derived from an EMBL/GenBank/DDBJ whole genome shotgun (WGS) entry which is preliminary data.</text>
</comment>
<protein>
    <submittedName>
        <fullName evidence="1">Uncharacterized protein</fullName>
    </submittedName>
</protein>
<sequence length="176" mass="21185">MENSIFYYFLEKAVENGLLDKMLFEKVRLSVERSYENLNIKERSDYNILIEKLFFNEEFLGFYYLVSIFKSEEKMYHIIEPLNTEVQSFVFKELENQELITTRNLDIFKTVIEKTSFDELCDELTLKDYEIVSRMQIDETPQTDEDYQMIKEEVHSDLSESIAQNLEKKLNLFLMN</sequence>
<dbReference type="Proteomes" id="UP000004835">
    <property type="component" value="Unassembled WGS sequence"/>
</dbReference>
<reference evidence="1 2" key="1">
    <citation type="submission" date="2011-01" db="EMBL/GenBank/DDBJ databases">
        <authorList>
            <person name="Muzny D."/>
            <person name="Qin X."/>
            <person name="Deng J."/>
            <person name="Jiang H."/>
            <person name="Liu Y."/>
            <person name="Qu J."/>
            <person name="Song X.-Z."/>
            <person name="Zhang L."/>
            <person name="Thornton R."/>
            <person name="Coyle M."/>
            <person name="Francisco L."/>
            <person name="Jackson L."/>
            <person name="Javaid M."/>
            <person name="Korchina V."/>
            <person name="Kovar C."/>
            <person name="Mata R."/>
            <person name="Mathew T."/>
            <person name="Ngo R."/>
            <person name="Nguyen L."/>
            <person name="Nguyen N."/>
            <person name="Okwuonu G."/>
            <person name="Ongeri F."/>
            <person name="Pham C."/>
            <person name="Simmons D."/>
            <person name="Wilczek-Boney K."/>
            <person name="Hale W."/>
            <person name="Jakkamsetti A."/>
            <person name="Pham P."/>
            <person name="Ruth R."/>
            <person name="San Lucas F."/>
            <person name="Warren J."/>
            <person name="Zhang J."/>
            <person name="Zhao Z."/>
            <person name="Zhou C."/>
            <person name="Zhu D."/>
            <person name="Lee S."/>
            <person name="Bess C."/>
            <person name="Blankenburg K."/>
            <person name="Forbes L."/>
            <person name="Fu Q."/>
            <person name="Gubbala S."/>
            <person name="Hirani K."/>
            <person name="Jayaseelan J.C."/>
            <person name="Lara F."/>
            <person name="Munidasa M."/>
            <person name="Palculict T."/>
            <person name="Patil S."/>
            <person name="Pu L.-L."/>
            <person name="Saada N."/>
            <person name="Tang L."/>
            <person name="Weissenberger G."/>
            <person name="Zhu Y."/>
            <person name="Hemphill L."/>
            <person name="Shang Y."/>
            <person name="Youmans B."/>
            <person name="Ayvaz T."/>
            <person name="Ross M."/>
            <person name="Santibanez J."/>
            <person name="Aqrawi P."/>
            <person name="Gross S."/>
            <person name="Joshi V."/>
            <person name="Fowler G."/>
            <person name="Nazareth L."/>
            <person name="Reid J."/>
            <person name="Worley K."/>
            <person name="Petrosino J."/>
            <person name="Highlander S."/>
            <person name="Gibbs R."/>
        </authorList>
    </citation>
    <scope>NUCLEOTIDE SEQUENCE [LARGE SCALE GENOMIC DNA]</scope>
    <source>
        <strain evidence="1 2">ATCC 12755</strain>
    </source>
</reference>
<evidence type="ECO:0000313" key="1">
    <source>
        <dbReference type="EMBL" id="EGC70554.1"/>
    </source>
</evidence>
<proteinExistence type="predicted"/>
<dbReference type="EMBL" id="AEWT01000006">
    <property type="protein sequence ID" value="EGC70554.1"/>
    <property type="molecule type" value="Genomic_DNA"/>
</dbReference>
<accession>F0EH37</accession>
<gene>
    <name evidence="1" type="ORF">HMPREF9087_0720</name>
</gene>
<organism evidence="1 2">
    <name type="scientific">Enterococcus casseliflavus ATCC 12755</name>
    <dbReference type="NCBI Taxonomy" id="888066"/>
    <lineage>
        <taxon>Bacteria</taxon>
        <taxon>Bacillati</taxon>
        <taxon>Bacillota</taxon>
        <taxon>Bacilli</taxon>
        <taxon>Lactobacillales</taxon>
        <taxon>Enterococcaceae</taxon>
        <taxon>Enterococcus</taxon>
    </lineage>
</organism>